<name>A0A2R8FDD2_9VIRU</name>
<organism evidence="1">
    <name type="scientific">Cedratvirus Zaza IHUMI</name>
    <dbReference type="NCBI Taxonomy" id="2126979"/>
    <lineage>
        <taxon>Viruses</taxon>
        <taxon>Pithoviruses</taxon>
    </lineage>
</organism>
<protein>
    <submittedName>
        <fullName evidence="1">Uncharacterized protein</fullName>
    </submittedName>
</protein>
<gene>
    <name evidence="1" type="ORF">ZAZAV_119</name>
</gene>
<sequence>MSARYNRTKRILGEDPANLLRRLEERYIQLCLKDRLSYGEAFDKWMLTGLIKDLYTVVSAYEKKIN</sequence>
<reference evidence="1" key="1">
    <citation type="submission" date="2018-03" db="EMBL/GenBank/DDBJ databases">
        <authorList>
            <consortium name="Urmite Genomes"/>
        </authorList>
    </citation>
    <scope>NUCLEOTIDE SEQUENCE [LARGE SCALE GENOMIC DNA]</scope>
    <source>
        <strain evidence="1">IHUMI-S29</strain>
    </source>
</reference>
<proteinExistence type="predicted"/>
<evidence type="ECO:0000313" key="1">
    <source>
        <dbReference type="EMBL" id="SPN79002.1"/>
    </source>
</evidence>
<dbReference type="EMBL" id="LT994652">
    <property type="protein sequence ID" value="SPN79002.1"/>
    <property type="molecule type" value="Genomic_DNA"/>
</dbReference>
<accession>A0A2R8FDD2</accession>
<dbReference type="Proteomes" id="UP000270547">
    <property type="component" value="Segment"/>
</dbReference>